<protein>
    <submittedName>
        <fullName evidence="1">Uncharacterized protein</fullName>
    </submittedName>
</protein>
<name>A0A2Z6S1Y2_9GLOM</name>
<organism evidence="1 2">
    <name type="scientific">Rhizophagus clarus</name>
    <dbReference type="NCBI Taxonomy" id="94130"/>
    <lineage>
        <taxon>Eukaryota</taxon>
        <taxon>Fungi</taxon>
        <taxon>Fungi incertae sedis</taxon>
        <taxon>Mucoromycota</taxon>
        <taxon>Glomeromycotina</taxon>
        <taxon>Glomeromycetes</taxon>
        <taxon>Glomerales</taxon>
        <taxon>Glomeraceae</taxon>
        <taxon>Rhizophagus</taxon>
    </lineage>
</organism>
<evidence type="ECO:0000313" key="1">
    <source>
        <dbReference type="EMBL" id="GBC09388.1"/>
    </source>
</evidence>
<reference evidence="1 2" key="1">
    <citation type="submission" date="2017-11" db="EMBL/GenBank/DDBJ databases">
        <title>The genome of Rhizophagus clarus HR1 reveals common genetic basis of auxotrophy among arbuscular mycorrhizal fungi.</title>
        <authorList>
            <person name="Kobayashi Y."/>
        </authorList>
    </citation>
    <scope>NUCLEOTIDE SEQUENCE [LARGE SCALE GENOMIC DNA]</scope>
    <source>
        <strain evidence="1 2">HR1</strain>
    </source>
</reference>
<keyword evidence="2" id="KW-1185">Reference proteome</keyword>
<dbReference type="AlphaFoldDB" id="A0A2Z6S1Y2"/>
<accession>A0A2Z6S1Y2</accession>
<sequence length="98" mass="11100">MMLHKLRIEFSLFISDISRNDTVAELCDMIVEKRNANYSGKFYSSENEEANSCHGTDGRVTILNKPFDPSFNIGNALGGIKMFALDEIHTHFNTILDK</sequence>
<dbReference type="EMBL" id="BEXD01004294">
    <property type="protein sequence ID" value="GBC09388.1"/>
    <property type="molecule type" value="Genomic_DNA"/>
</dbReference>
<dbReference type="Proteomes" id="UP000247702">
    <property type="component" value="Unassembled WGS sequence"/>
</dbReference>
<proteinExistence type="predicted"/>
<comment type="caution">
    <text evidence="1">The sequence shown here is derived from an EMBL/GenBank/DDBJ whole genome shotgun (WGS) entry which is preliminary data.</text>
</comment>
<evidence type="ECO:0000313" key="2">
    <source>
        <dbReference type="Proteomes" id="UP000247702"/>
    </source>
</evidence>
<gene>
    <name evidence="1" type="ORF">RclHR1_08810007</name>
</gene>